<dbReference type="AlphaFoldDB" id="A0A170PH05"/>
<evidence type="ECO:0000313" key="1">
    <source>
        <dbReference type="EMBL" id="CUS04053.2"/>
    </source>
</evidence>
<dbReference type="Proteomes" id="UP000215027">
    <property type="component" value="Chromosome I"/>
</dbReference>
<keyword evidence="2" id="KW-1185">Reference proteome</keyword>
<gene>
    <name evidence="1" type="ORF">CFX0092_A2175</name>
</gene>
<reference evidence="1" key="1">
    <citation type="submission" date="2016-01" db="EMBL/GenBank/DDBJ databases">
        <authorList>
            <person name="Mcilroy J.S."/>
            <person name="Karst M S."/>
            <person name="Albertsen M."/>
        </authorList>
    </citation>
    <scope>NUCLEOTIDE SEQUENCE</scope>
    <source>
        <strain evidence="1">Cfx-K</strain>
    </source>
</reference>
<accession>A0A170PH05</accession>
<protein>
    <submittedName>
        <fullName evidence="1">Uncharacterized protein</fullName>
    </submittedName>
</protein>
<sequence>MTFARSTKRREMNPALVIVTGASGAGKMAAVRRLAASNRPGLHCYFFDSIGVPSEEEMVRESIIGKPNEHRRDFQLRQSE</sequence>
<name>A0A170PH05_9CHLR</name>
<dbReference type="EMBL" id="LN890655">
    <property type="protein sequence ID" value="CUS04053.2"/>
    <property type="molecule type" value="Genomic_DNA"/>
</dbReference>
<proteinExistence type="predicted"/>
<organism evidence="1 2">
    <name type="scientific">Candidatus Promineifilum breve</name>
    <dbReference type="NCBI Taxonomy" id="1806508"/>
    <lineage>
        <taxon>Bacteria</taxon>
        <taxon>Bacillati</taxon>
        <taxon>Chloroflexota</taxon>
        <taxon>Ardenticatenia</taxon>
        <taxon>Candidatus Promineifilales</taxon>
        <taxon>Candidatus Promineifilaceae</taxon>
        <taxon>Candidatus Promineifilum</taxon>
    </lineage>
</organism>
<evidence type="ECO:0000313" key="2">
    <source>
        <dbReference type="Proteomes" id="UP000215027"/>
    </source>
</evidence>
<dbReference type="KEGG" id="pbf:CFX0092_A2175"/>